<dbReference type="GO" id="GO:0009805">
    <property type="term" value="P:coumarin biosynthetic process"/>
    <property type="evidence" value="ECO:0007669"/>
    <property type="project" value="UniProtKB-ARBA"/>
</dbReference>
<dbReference type="InterPro" id="IPR027443">
    <property type="entry name" value="IPNS-like_sf"/>
</dbReference>
<dbReference type="GO" id="GO:0046872">
    <property type="term" value="F:metal ion binding"/>
    <property type="evidence" value="ECO:0007669"/>
    <property type="project" value="UniProtKB-KW"/>
</dbReference>
<keyword evidence="4 6" id="KW-0560">Oxidoreductase</keyword>
<keyword evidence="2 6" id="KW-0479">Metal-binding</keyword>
<organism evidence="8 9">
    <name type="scientific">Solanum verrucosum</name>
    <dbReference type="NCBI Taxonomy" id="315347"/>
    <lineage>
        <taxon>Eukaryota</taxon>
        <taxon>Viridiplantae</taxon>
        <taxon>Streptophyta</taxon>
        <taxon>Embryophyta</taxon>
        <taxon>Tracheophyta</taxon>
        <taxon>Spermatophyta</taxon>
        <taxon>Magnoliopsida</taxon>
        <taxon>eudicotyledons</taxon>
        <taxon>Gunneridae</taxon>
        <taxon>Pentapetalae</taxon>
        <taxon>asterids</taxon>
        <taxon>lamiids</taxon>
        <taxon>Solanales</taxon>
        <taxon>Solanaceae</taxon>
        <taxon>Solanoideae</taxon>
        <taxon>Solaneae</taxon>
        <taxon>Solanum</taxon>
    </lineage>
</organism>
<dbReference type="EMBL" id="CP133618">
    <property type="protein sequence ID" value="WMV39144.1"/>
    <property type="molecule type" value="Genomic_DNA"/>
</dbReference>
<name>A0AAF0U4L9_SOLVR</name>
<evidence type="ECO:0000256" key="2">
    <source>
        <dbReference type="ARBA" id="ARBA00022723"/>
    </source>
</evidence>
<comment type="similarity">
    <text evidence="1 6">Belongs to the iron/ascorbate-dependent oxidoreductase family.</text>
</comment>
<proteinExistence type="inferred from homology"/>
<dbReference type="Proteomes" id="UP001234989">
    <property type="component" value="Chromosome 7"/>
</dbReference>
<feature type="domain" description="Fe2OG dioxygenase" evidence="7">
    <location>
        <begin position="328"/>
        <end position="430"/>
    </location>
</feature>
<evidence type="ECO:0000256" key="6">
    <source>
        <dbReference type="RuleBase" id="RU003682"/>
    </source>
</evidence>
<dbReference type="GO" id="GO:0002238">
    <property type="term" value="P:response to molecule of fungal origin"/>
    <property type="evidence" value="ECO:0007669"/>
    <property type="project" value="UniProtKB-ARBA"/>
</dbReference>
<keyword evidence="9" id="KW-1185">Reference proteome</keyword>
<dbReference type="GO" id="GO:0016706">
    <property type="term" value="F:2-oxoglutarate-dependent dioxygenase activity"/>
    <property type="evidence" value="ECO:0007669"/>
    <property type="project" value="UniProtKB-ARBA"/>
</dbReference>
<evidence type="ECO:0000313" key="9">
    <source>
        <dbReference type="Proteomes" id="UP001234989"/>
    </source>
</evidence>
<evidence type="ECO:0000256" key="4">
    <source>
        <dbReference type="ARBA" id="ARBA00023002"/>
    </source>
</evidence>
<protein>
    <recommendedName>
        <fullName evidence="7">Fe2OG dioxygenase domain-containing protein</fullName>
    </recommendedName>
</protein>
<evidence type="ECO:0000256" key="3">
    <source>
        <dbReference type="ARBA" id="ARBA00022896"/>
    </source>
</evidence>
<dbReference type="PANTHER" id="PTHR47991">
    <property type="entry name" value="OXOGLUTARATE/IRON-DEPENDENT DIOXYGENASE"/>
    <property type="match status" value="1"/>
</dbReference>
<dbReference type="SUPFAM" id="SSF51197">
    <property type="entry name" value="Clavaminate synthase-like"/>
    <property type="match status" value="2"/>
</dbReference>
<dbReference type="InterPro" id="IPR026992">
    <property type="entry name" value="DIOX_N"/>
</dbReference>
<dbReference type="PROSITE" id="PS51471">
    <property type="entry name" value="FE2OG_OXY"/>
    <property type="match status" value="1"/>
</dbReference>
<dbReference type="GO" id="GO:0031418">
    <property type="term" value="F:L-ascorbic acid binding"/>
    <property type="evidence" value="ECO:0007669"/>
    <property type="project" value="UniProtKB-KW"/>
</dbReference>
<accession>A0AAF0U4L9</accession>
<evidence type="ECO:0000259" key="7">
    <source>
        <dbReference type="PROSITE" id="PS51471"/>
    </source>
</evidence>
<dbReference type="Pfam" id="PF03171">
    <property type="entry name" value="2OG-FeII_Oxy"/>
    <property type="match status" value="1"/>
</dbReference>
<evidence type="ECO:0000313" key="8">
    <source>
        <dbReference type="EMBL" id="WMV39144.1"/>
    </source>
</evidence>
<dbReference type="AlphaFoldDB" id="A0AAF0U4L9"/>
<sequence>MANTLQLNHCNQGILMSMYNATLMPIATWSKTHRKIASISSNSPVMALNNSSYNKSIDYKKGVKYLVDNSKNMKLLPSQFVLPIPEGERPSLAIDGSIPVIDLSGLNGPVEQRLSTIHAISSACALWGFFRISGQDSRSDPKSNVGVGSLVKCQGGVLSWVLELESSFRLRVEVESDSEVGFLVESRDRISIRKSDLGSRVWSDHKVTNHGIKVSLMDGMLKVIEDFFNLPLEEKMRYGSDDVMDPVRYGTSLTTTRKHALHWRDFLRHYGGLIPHTYHLWPDNPPIYRDVAKEYLKEVWQLAVIIFGAISEGLGLDPDYIESSLGNEGTQLIISNYYPACPEPDKTLGLAPHSDHGGLTIVMDNGIPGLQIKRNQTWYSVPSIPGTFVVNLGDFLEVSVLSNGKYKSVEHRAIVSAEAVRISIAVGHGPEMDAIVQPASPLIKEKSESNYRPIVYKDYIRAQQSTIKRGKSALDEIMNN</sequence>
<dbReference type="Gene3D" id="2.60.120.330">
    <property type="entry name" value="B-lactam Antibiotic, Isopenicillin N Synthase, Chain"/>
    <property type="match status" value="1"/>
</dbReference>
<dbReference type="InterPro" id="IPR050295">
    <property type="entry name" value="Plant_2OG-oxidoreductases"/>
</dbReference>
<gene>
    <name evidence="8" type="ORF">MTR67_032529</name>
</gene>
<dbReference type="InterPro" id="IPR044861">
    <property type="entry name" value="IPNS-like_FE2OG_OXY"/>
</dbReference>
<keyword evidence="3" id="KW-0847">Vitamin C</keyword>
<dbReference type="Pfam" id="PF14226">
    <property type="entry name" value="DIOX_N"/>
    <property type="match status" value="1"/>
</dbReference>
<reference evidence="8" key="1">
    <citation type="submission" date="2023-08" db="EMBL/GenBank/DDBJ databases">
        <title>A de novo genome assembly of Solanum verrucosum Schlechtendal, a Mexican diploid species geographically isolated from the other diploid A-genome species in potato relatives.</title>
        <authorList>
            <person name="Hosaka K."/>
        </authorList>
    </citation>
    <scope>NUCLEOTIDE SEQUENCE</scope>
    <source>
        <tissue evidence="8">Young leaves</tissue>
    </source>
</reference>
<evidence type="ECO:0000256" key="5">
    <source>
        <dbReference type="ARBA" id="ARBA00023004"/>
    </source>
</evidence>
<dbReference type="InterPro" id="IPR005123">
    <property type="entry name" value="Oxoglu/Fe-dep_dioxygenase_dom"/>
</dbReference>
<evidence type="ECO:0000256" key="1">
    <source>
        <dbReference type="ARBA" id="ARBA00008056"/>
    </source>
</evidence>
<keyword evidence="5 6" id="KW-0408">Iron</keyword>